<evidence type="ECO:0000256" key="1">
    <source>
        <dbReference type="SAM" id="MobiDB-lite"/>
    </source>
</evidence>
<reference evidence="3" key="1">
    <citation type="submission" date="2021-03" db="EMBL/GenBank/DDBJ databases">
        <authorList>
            <person name="Tagirdzhanova G."/>
        </authorList>
    </citation>
    <scope>NUCLEOTIDE SEQUENCE</scope>
</reference>
<feature type="compositionally biased region" description="Basic residues" evidence="1">
    <location>
        <begin position="536"/>
        <end position="547"/>
    </location>
</feature>
<sequence>MNGGSGGHKTSLTRQRITALEPLPSLVMGDSVKYIPSQMDPLAGACTRAARRDPIRLMIEDAGVLLRLFVYVPKIVSPFLSKNKDSELYPSLANAKVGCLQTVLALVQVLFLVMVIPSFMWLPGGVFLAATVVCCLACYLITLPMQGPPFIFSNMDDSTNSLAKQHKDERWVFVNGICTGHSTSQLEVDRLSKMFGRAVIGIHNKSYGIVADLSMCLIQRAMSYHDLGTRLTYSYVKAILVDPTVTKVVLIGHSQGGIIVSQAIDDLLAQLPARTMSKLEVYTFGSAASHFSNPAVALMSNSSAGQQGEQSSLKISHSKVKLTDANQDNHIIPHMEHYANEYDLVPRWGVLHSVQDVLNTRYAGSVFVRMGASGHMLNQHYLDPMFHLSNDQNEAAKERKSIRWKPEKRSTGHNEDYIGDKFGELFLDRIVTPDEQLAVRRDFTAIAEMGIVRRESGLEFGSGQVIKDACGPANYKDANGDECLTFRRTASDRVVAEKARGKTVKDLSRLWKYLGGKSPMDRDHSQDAYHKESPHEHRKKRHDHHNQRKADSEPVEGLVLEQPKSPISSVSERSKTPFPHPRPTTDENSLPCR</sequence>
<name>A0A8H3FQL5_9LECA</name>
<dbReference type="EMBL" id="CAJPDR010000259">
    <property type="protein sequence ID" value="CAF9928966.1"/>
    <property type="molecule type" value="Genomic_DNA"/>
</dbReference>
<dbReference type="Proteomes" id="UP000664203">
    <property type="component" value="Unassembled WGS sequence"/>
</dbReference>
<evidence type="ECO:0000313" key="3">
    <source>
        <dbReference type="EMBL" id="CAF9928966.1"/>
    </source>
</evidence>
<dbReference type="InterPro" id="IPR029058">
    <property type="entry name" value="AB_hydrolase_fold"/>
</dbReference>
<protein>
    <recommendedName>
        <fullName evidence="5">DUF676 domain-containing protein</fullName>
    </recommendedName>
</protein>
<accession>A0A8H3FQL5</accession>
<feature type="region of interest" description="Disordered" evidence="1">
    <location>
        <begin position="515"/>
        <end position="593"/>
    </location>
</feature>
<keyword evidence="2" id="KW-0472">Membrane</keyword>
<dbReference type="Gene3D" id="3.40.50.1820">
    <property type="entry name" value="alpha/beta hydrolase"/>
    <property type="match status" value="1"/>
</dbReference>
<feature type="compositionally biased region" description="Basic and acidic residues" evidence="1">
    <location>
        <begin position="519"/>
        <end position="535"/>
    </location>
</feature>
<dbReference type="PANTHER" id="PTHR42044:SF2">
    <property type="entry name" value="DUF676 DOMAIN-CONTAINING PROTEIN"/>
    <property type="match status" value="1"/>
</dbReference>
<organism evidence="3 4">
    <name type="scientific">Alectoria fallacina</name>
    <dbReference type="NCBI Taxonomy" id="1903189"/>
    <lineage>
        <taxon>Eukaryota</taxon>
        <taxon>Fungi</taxon>
        <taxon>Dikarya</taxon>
        <taxon>Ascomycota</taxon>
        <taxon>Pezizomycotina</taxon>
        <taxon>Lecanoromycetes</taxon>
        <taxon>OSLEUM clade</taxon>
        <taxon>Lecanoromycetidae</taxon>
        <taxon>Lecanorales</taxon>
        <taxon>Lecanorineae</taxon>
        <taxon>Parmeliaceae</taxon>
        <taxon>Alectoria</taxon>
    </lineage>
</organism>
<dbReference type="OrthoDB" id="202545at2759"/>
<feature type="transmembrane region" description="Helical" evidence="2">
    <location>
        <begin position="97"/>
        <end position="120"/>
    </location>
</feature>
<dbReference type="PANTHER" id="PTHR42044">
    <property type="entry name" value="DUF676 DOMAIN-CONTAINING PROTEIN-RELATED"/>
    <property type="match status" value="1"/>
</dbReference>
<comment type="caution">
    <text evidence="3">The sequence shown here is derived from an EMBL/GenBank/DDBJ whole genome shotgun (WGS) entry which is preliminary data.</text>
</comment>
<keyword evidence="2" id="KW-1133">Transmembrane helix</keyword>
<evidence type="ECO:0008006" key="5">
    <source>
        <dbReference type="Google" id="ProtNLM"/>
    </source>
</evidence>
<evidence type="ECO:0000313" key="4">
    <source>
        <dbReference type="Proteomes" id="UP000664203"/>
    </source>
</evidence>
<dbReference type="AlphaFoldDB" id="A0A8H3FQL5"/>
<evidence type="ECO:0000256" key="2">
    <source>
        <dbReference type="SAM" id="Phobius"/>
    </source>
</evidence>
<gene>
    <name evidence="3" type="ORF">ALECFALPRED_004182</name>
</gene>
<dbReference type="SUPFAM" id="SSF53474">
    <property type="entry name" value="alpha/beta-Hydrolases"/>
    <property type="match status" value="1"/>
</dbReference>
<proteinExistence type="predicted"/>
<keyword evidence="4" id="KW-1185">Reference proteome</keyword>
<feature type="transmembrane region" description="Helical" evidence="2">
    <location>
        <begin position="126"/>
        <end position="145"/>
    </location>
</feature>
<keyword evidence="2" id="KW-0812">Transmembrane</keyword>